<feature type="domain" description="PilX/PilW C-terminal" evidence="2">
    <location>
        <begin position="90"/>
        <end position="189"/>
    </location>
</feature>
<feature type="transmembrane region" description="Helical" evidence="1">
    <location>
        <begin position="20"/>
        <end position="41"/>
    </location>
</feature>
<dbReference type="EMBL" id="CP041742">
    <property type="protein sequence ID" value="QDQ73403.1"/>
    <property type="molecule type" value="Genomic_DNA"/>
</dbReference>
<reference evidence="4 5" key="1">
    <citation type="submission" date="2019-07" db="EMBL/GenBank/DDBJ databases">
        <title>Lysobacter weifangensis sp. nov., isolated from bensulfuron-methyl contaminated farmland soil.</title>
        <authorList>
            <person name="Zhao H."/>
        </authorList>
    </citation>
    <scope>NUCLEOTIDE SEQUENCE [LARGE SCALE GENOMIC DNA]</scope>
    <source>
        <strain evidence="4 5">CC-Bw-6</strain>
    </source>
</reference>
<protein>
    <recommendedName>
        <fullName evidence="6">Pilus assembly protein</fullName>
    </recommendedName>
</protein>
<dbReference type="InterPro" id="IPR025746">
    <property type="entry name" value="PilX_N_dom"/>
</dbReference>
<keyword evidence="1" id="KW-0472">Membrane</keyword>
<dbReference type="InterPro" id="IPR025205">
    <property type="entry name" value="PilX/PilW_C"/>
</dbReference>
<evidence type="ECO:0000259" key="2">
    <source>
        <dbReference type="Pfam" id="PF13681"/>
    </source>
</evidence>
<proteinExistence type="predicted"/>
<evidence type="ECO:0000313" key="5">
    <source>
        <dbReference type="Proteomes" id="UP000315891"/>
    </source>
</evidence>
<keyword evidence="1" id="KW-0812">Transmembrane</keyword>
<gene>
    <name evidence="4" type="ORF">FNZ56_05735</name>
</gene>
<organism evidence="4 5">
    <name type="scientific">Pseudoluteimonas lycopersici</name>
    <dbReference type="NCBI Taxonomy" id="1324796"/>
    <lineage>
        <taxon>Bacteria</taxon>
        <taxon>Pseudomonadati</taxon>
        <taxon>Pseudomonadota</taxon>
        <taxon>Gammaproteobacteria</taxon>
        <taxon>Lysobacterales</taxon>
        <taxon>Lysobacteraceae</taxon>
        <taxon>Pseudoluteimonas</taxon>
    </lineage>
</organism>
<evidence type="ECO:0008006" key="6">
    <source>
        <dbReference type="Google" id="ProtNLM"/>
    </source>
</evidence>
<evidence type="ECO:0000256" key="1">
    <source>
        <dbReference type="SAM" id="Phobius"/>
    </source>
</evidence>
<sequence length="189" mass="19588">MKTNPSIGHSFRGQSGAALPVVLLLLLIVTLLGIASMRGAIMEERMASNTMARSMAFQAAEAGLRQAELSVRDGAAIDFPASGCDANGYCAMVVPPALPAWEADGFWTGSSGYKDGDPVSMGGDQEPITPQFVIEDFGVTTNAAGGSGGSVDIGKPPPESGATQNVYRITSHAATPNGVEVVLQSLYRR</sequence>
<name>A0A516V4H3_9GAMM</name>
<dbReference type="OrthoDB" id="5801860at2"/>
<dbReference type="Proteomes" id="UP000315891">
    <property type="component" value="Chromosome"/>
</dbReference>
<evidence type="ECO:0000259" key="3">
    <source>
        <dbReference type="Pfam" id="PF14341"/>
    </source>
</evidence>
<dbReference type="Pfam" id="PF14341">
    <property type="entry name" value="PilX_N"/>
    <property type="match status" value="1"/>
</dbReference>
<dbReference type="AlphaFoldDB" id="A0A516V4H3"/>
<feature type="domain" description="Type 4 fimbrial biogenesis protein PilX N-terminal" evidence="3">
    <location>
        <begin position="15"/>
        <end position="65"/>
    </location>
</feature>
<keyword evidence="1" id="KW-1133">Transmembrane helix</keyword>
<dbReference type="RefSeq" id="WP_143878915.1">
    <property type="nucleotide sequence ID" value="NZ_BAABLZ010000001.1"/>
</dbReference>
<dbReference type="Pfam" id="PF13681">
    <property type="entry name" value="PilX"/>
    <property type="match status" value="1"/>
</dbReference>
<evidence type="ECO:0000313" key="4">
    <source>
        <dbReference type="EMBL" id="QDQ73403.1"/>
    </source>
</evidence>
<accession>A0A516V4H3</accession>
<keyword evidence="5" id="KW-1185">Reference proteome</keyword>